<sequence>MRATFSELGACTIYLTILPRKINVYTQSLDDSFSYVEALWNDCQSVWYDALLQVRWNTLIGH</sequence>
<accession>A0A0N7L9R8</accession>
<reference evidence="1 2" key="1">
    <citation type="submission" date="2014-09" db="EMBL/GenBank/DDBJ databases">
        <authorList>
            <person name="Magalhaes I.L.F."/>
            <person name="Oliveira U."/>
            <person name="Santos F.R."/>
            <person name="Vidigal T.H.D.A."/>
            <person name="Brescovit A.D."/>
            <person name="Santos A.J."/>
        </authorList>
    </citation>
    <scope>NUCLEOTIDE SEQUENCE [LARGE SCALE GENOMIC DNA]</scope>
</reference>
<evidence type="ECO:0000313" key="2">
    <source>
        <dbReference type="Proteomes" id="UP000054845"/>
    </source>
</evidence>
<dbReference type="EMBL" id="CCYA01000243">
    <property type="protein sequence ID" value="CEH14546.1"/>
    <property type="molecule type" value="Genomic_DNA"/>
</dbReference>
<dbReference type="Proteomes" id="UP000054845">
    <property type="component" value="Unassembled WGS sequence"/>
</dbReference>
<proteinExistence type="predicted"/>
<keyword evidence="2" id="KW-1185">Reference proteome</keyword>
<name>A0A0N7L9R8_9BASI</name>
<organism evidence="1 2">
    <name type="scientific">Ceraceosorus bombacis</name>
    <dbReference type="NCBI Taxonomy" id="401625"/>
    <lineage>
        <taxon>Eukaryota</taxon>
        <taxon>Fungi</taxon>
        <taxon>Dikarya</taxon>
        <taxon>Basidiomycota</taxon>
        <taxon>Ustilaginomycotina</taxon>
        <taxon>Exobasidiomycetes</taxon>
        <taxon>Ceraceosorales</taxon>
        <taxon>Ceraceosoraceae</taxon>
        <taxon>Ceraceosorus</taxon>
    </lineage>
</organism>
<evidence type="ECO:0000313" key="1">
    <source>
        <dbReference type="EMBL" id="CEH14546.1"/>
    </source>
</evidence>
<protein>
    <submittedName>
        <fullName evidence="1">Uncharacterized protein</fullName>
    </submittedName>
</protein>
<dbReference type="AlphaFoldDB" id="A0A0N7L9R8"/>